<dbReference type="Proteomes" id="UP000335636">
    <property type="component" value="Unassembled WGS sequence"/>
</dbReference>
<evidence type="ECO:0000256" key="1">
    <source>
        <dbReference type="SAM" id="MobiDB-lite"/>
    </source>
</evidence>
<organism evidence="2 3">
    <name type="scientific">Marmota monax</name>
    <name type="common">Woodchuck</name>
    <dbReference type="NCBI Taxonomy" id="9995"/>
    <lineage>
        <taxon>Eukaryota</taxon>
        <taxon>Metazoa</taxon>
        <taxon>Chordata</taxon>
        <taxon>Craniata</taxon>
        <taxon>Vertebrata</taxon>
        <taxon>Euteleostomi</taxon>
        <taxon>Mammalia</taxon>
        <taxon>Eutheria</taxon>
        <taxon>Euarchontoglires</taxon>
        <taxon>Glires</taxon>
        <taxon>Rodentia</taxon>
        <taxon>Sciuromorpha</taxon>
        <taxon>Sciuridae</taxon>
        <taxon>Xerinae</taxon>
        <taxon>Marmotini</taxon>
        <taxon>Marmota</taxon>
    </lineage>
</organism>
<dbReference type="EMBL" id="CABDUW010000003">
    <property type="protein sequence ID" value="VTJ51359.1"/>
    <property type="molecule type" value="Genomic_DNA"/>
</dbReference>
<evidence type="ECO:0000313" key="2">
    <source>
        <dbReference type="EMBL" id="VTJ51359.1"/>
    </source>
</evidence>
<gene>
    <name evidence="2" type="ORF">MONAX_5E041832</name>
</gene>
<accession>A0A5E4A2U3</accession>
<dbReference type="AlphaFoldDB" id="A0A5E4A2U3"/>
<protein>
    <submittedName>
        <fullName evidence="2">Uncharacterized protein</fullName>
    </submittedName>
</protein>
<keyword evidence="3" id="KW-1185">Reference proteome</keyword>
<feature type="compositionally biased region" description="Polar residues" evidence="1">
    <location>
        <begin position="12"/>
        <end position="25"/>
    </location>
</feature>
<feature type="region of interest" description="Disordered" evidence="1">
    <location>
        <begin position="1"/>
        <end position="33"/>
    </location>
</feature>
<reference evidence="2" key="1">
    <citation type="submission" date="2019-04" db="EMBL/GenBank/DDBJ databases">
        <authorList>
            <person name="Alioto T."/>
            <person name="Alioto T."/>
        </authorList>
    </citation>
    <scope>NUCLEOTIDE SEQUENCE [LARGE SCALE GENOMIC DNA]</scope>
</reference>
<sequence>MESPGDGLTRCSGKSRQSFKTNKQGPASKAAGVGDFLPGLEWHQLVFGVPWCEVRVGGEESMRQLLTDLRPAREERQPACPRRLRKNEKRTGHLSLSLQGPHTRLSLTVHVGF</sequence>
<proteinExistence type="predicted"/>
<name>A0A5E4A2U3_MARMO</name>
<evidence type="ECO:0000313" key="3">
    <source>
        <dbReference type="Proteomes" id="UP000335636"/>
    </source>
</evidence>
<comment type="caution">
    <text evidence="2">The sequence shown here is derived from an EMBL/GenBank/DDBJ whole genome shotgun (WGS) entry which is preliminary data.</text>
</comment>